<dbReference type="PANTHER" id="PTHR11014:SF63">
    <property type="entry name" value="METALLOPEPTIDASE, PUTATIVE (AFU_ORTHOLOGUE AFUA_6G09600)-RELATED"/>
    <property type="match status" value="1"/>
</dbReference>
<keyword evidence="3" id="KW-0464">Manganese</keyword>
<feature type="binding site" evidence="3">
    <location>
        <position position="145"/>
    </location>
    <ligand>
        <name>Mn(2+)</name>
        <dbReference type="ChEBI" id="CHEBI:29035"/>
        <label>2</label>
    </ligand>
</feature>
<dbReference type="GO" id="GO:0046872">
    <property type="term" value="F:metal ion binding"/>
    <property type="evidence" value="ECO:0007669"/>
    <property type="project" value="UniProtKB-KW"/>
</dbReference>
<dbReference type="Pfam" id="PF07687">
    <property type="entry name" value="M20_dimer"/>
    <property type="match status" value="1"/>
</dbReference>
<dbReference type="Gene3D" id="3.40.630.10">
    <property type="entry name" value="Zn peptidases"/>
    <property type="match status" value="1"/>
</dbReference>
<feature type="binding site" evidence="3">
    <location>
        <position position="377"/>
    </location>
    <ligand>
        <name>Mn(2+)</name>
        <dbReference type="ChEBI" id="CHEBI:29035"/>
        <label>2</label>
    </ligand>
</feature>
<dbReference type="InterPro" id="IPR036264">
    <property type="entry name" value="Bact_exopeptidase_dim_dom"/>
</dbReference>
<reference evidence="5 6" key="1">
    <citation type="submission" date="2019-06" db="EMBL/GenBank/DDBJ databases">
        <title>Sequencing the genomes of 1000 actinobacteria strains.</title>
        <authorList>
            <person name="Klenk H.-P."/>
        </authorList>
    </citation>
    <scope>NUCLEOTIDE SEQUENCE [LARGE SCALE GENOMIC DNA]</scope>
    <source>
        <strain evidence="5 6">DSM 45301</strain>
    </source>
</reference>
<name>A0A543DB29_9PSEU</name>
<dbReference type="InterPro" id="IPR002933">
    <property type="entry name" value="Peptidase_M20"/>
</dbReference>
<dbReference type="GO" id="GO:0016787">
    <property type="term" value="F:hydrolase activity"/>
    <property type="evidence" value="ECO:0007669"/>
    <property type="project" value="UniProtKB-KW"/>
</dbReference>
<gene>
    <name evidence="5" type="ORF">FB558_6780</name>
</gene>
<proteinExistence type="inferred from homology"/>
<evidence type="ECO:0000313" key="6">
    <source>
        <dbReference type="Proteomes" id="UP000315677"/>
    </source>
</evidence>
<dbReference type="InterPro" id="IPR011650">
    <property type="entry name" value="Peptidase_M20_dimer"/>
</dbReference>
<evidence type="ECO:0000313" key="5">
    <source>
        <dbReference type="EMBL" id="TQM06518.1"/>
    </source>
</evidence>
<comment type="cofactor">
    <cofactor evidence="3">
        <name>Mn(2+)</name>
        <dbReference type="ChEBI" id="CHEBI:29035"/>
    </cofactor>
    <text evidence="3">The Mn(2+) ion enhances activity.</text>
</comment>
<dbReference type="OrthoDB" id="9777385at2"/>
<sequence length="403" mass="41894">MSPPAAPIEGLHAHARSVQPRTVALRRALHRRPELGLDLPGTRDAVVAALADLPVQVHLGRSVSSVVAVLEGERPGPTILLRGDMDALPMPEDTGLPFASEVAGTMHACGHDTHVAMLASAAHVLAARRHELAGRVVFMFQPGEEGYHGARYMIEEGLLDHDGPAGRPDAAYALHISATLPPGEVHVRPGPLMAAADTIRVTVNGRGGHASAPHDALDPVPAAAAMVGALQTAVTRRIDTHQPVVLTIAHITAGTTVNVIPETAQLEGTLRCLSEVARAAMHEEVRRVCHHTAMAHGCTAEVEIENGYPVTVNDPGAASRVDALAGTVLGRKRVATMPTPIMGAEDFSYVLAQVPGALAFLGGCPRGVDPAVAAPNHSNRVVFDEEAMAAGVAVYAGLALAGL</sequence>
<keyword evidence="6" id="KW-1185">Reference proteome</keyword>
<evidence type="ECO:0000256" key="2">
    <source>
        <dbReference type="ARBA" id="ARBA00022801"/>
    </source>
</evidence>
<dbReference type="CDD" id="cd03886">
    <property type="entry name" value="M20_Acy1"/>
    <property type="match status" value="1"/>
</dbReference>
<feature type="binding site" evidence="3">
    <location>
        <position position="109"/>
    </location>
    <ligand>
        <name>Mn(2+)</name>
        <dbReference type="ChEBI" id="CHEBI:29035"/>
        <label>2</label>
    </ligand>
</feature>
<comment type="similarity">
    <text evidence="1">Belongs to the peptidase M20 family.</text>
</comment>
<feature type="binding site" evidence="3">
    <location>
        <position position="111"/>
    </location>
    <ligand>
        <name>Mn(2+)</name>
        <dbReference type="ChEBI" id="CHEBI:29035"/>
        <label>2</label>
    </ligand>
</feature>
<evidence type="ECO:0000256" key="3">
    <source>
        <dbReference type="PIRSR" id="PIRSR005962-1"/>
    </source>
</evidence>
<dbReference type="RefSeq" id="WP_142060431.1">
    <property type="nucleotide sequence ID" value="NZ_VFPA01000004.1"/>
</dbReference>
<feature type="binding site" evidence="3">
    <location>
        <position position="175"/>
    </location>
    <ligand>
        <name>Mn(2+)</name>
        <dbReference type="ChEBI" id="CHEBI:29035"/>
        <label>2</label>
    </ligand>
</feature>
<dbReference type="NCBIfam" id="TIGR01891">
    <property type="entry name" value="amidohydrolases"/>
    <property type="match status" value="1"/>
</dbReference>
<dbReference type="AlphaFoldDB" id="A0A543DB29"/>
<dbReference type="Gene3D" id="3.30.70.360">
    <property type="match status" value="1"/>
</dbReference>
<dbReference type="EMBL" id="VFPA01000004">
    <property type="protein sequence ID" value="TQM06518.1"/>
    <property type="molecule type" value="Genomic_DNA"/>
</dbReference>
<evidence type="ECO:0000259" key="4">
    <source>
        <dbReference type="Pfam" id="PF07687"/>
    </source>
</evidence>
<dbReference type="FunFam" id="3.30.70.360:FF:000014">
    <property type="entry name" value="N-acyl-L-amino acid amidohydrolase"/>
    <property type="match status" value="1"/>
</dbReference>
<protein>
    <submittedName>
        <fullName evidence="5">Hippurate hydrolase</fullName>
    </submittedName>
</protein>
<dbReference type="SUPFAM" id="SSF53187">
    <property type="entry name" value="Zn-dependent exopeptidases"/>
    <property type="match status" value="1"/>
</dbReference>
<organism evidence="5 6">
    <name type="scientific">Pseudonocardia kunmingensis</name>
    <dbReference type="NCBI Taxonomy" id="630975"/>
    <lineage>
        <taxon>Bacteria</taxon>
        <taxon>Bacillati</taxon>
        <taxon>Actinomycetota</taxon>
        <taxon>Actinomycetes</taxon>
        <taxon>Pseudonocardiales</taxon>
        <taxon>Pseudonocardiaceae</taxon>
        <taxon>Pseudonocardia</taxon>
    </lineage>
</organism>
<dbReference type="SUPFAM" id="SSF55031">
    <property type="entry name" value="Bacterial exopeptidase dimerisation domain"/>
    <property type="match status" value="1"/>
</dbReference>
<dbReference type="PANTHER" id="PTHR11014">
    <property type="entry name" value="PEPTIDASE M20 FAMILY MEMBER"/>
    <property type="match status" value="1"/>
</dbReference>
<accession>A0A543DB29</accession>
<dbReference type="InterPro" id="IPR017439">
    <property type="entry name" value="Amidohydrolase"/>
</dbReference>
<dbReference type="Pfam" id="PF01546">
    <property type="entry name" value="Peptidase_M20"/>
    <property type="match status" value="1"/>
</dbReference>
<keyword evidence="2 5" id="KW-0378">Hydrolase</keyword>
<evidence type="ECO:0000256" key="1">
    <source>
        <dbReference type="ARBA" id="ARBA00006153"/>
    </source>
</evidence>
<dbReference type="Proteomes" id="UP000315677">
    <property type="component" value="Unassembled WGS sequence"/>
</dbReference>
<dbReference type="PIRSF" id="PIRSF005962">
    <property type="entry name" value="Pept_M20D_amidohydro"/>
    <property type="match status" value="1"/>
</dbReference>
<comment type="caution">
    <text evidence="5">The sequence shown here is derived from an EMBL/GenBank/DDBJ whole genome shotgun (WGS) entry which is preliminary data.</text>
</comment>
<keyword evidence="3" id="KW-0479">Metal-binding</keyword>
<feature type="domain" description="Peptidase M20 dimerisation" evidence="4">
    <location>
        <begin position="198"/>
        <end position="291"/>
    </location>
</feature>